<dbReference type="InterPro" id="IPR050107">
    <property type="entry name" value="ABC_carbohydrate_import_ATPase"/>
</dbReference>
<evidence type="ECO:0000256" key="3">
    <source>
        <dbReference type="ARBA" id="ARBA00022741"/>
    </source>
</evidence>
<dbReference type="InterPro" id="IPR003439">
    <property type="entry name" value="ABC_transporter-like_ATP-bd"/>
</dbReference>
<keyword evidence="3" id="KW-0547">Nucleotide-binding</keyword>
<dbReference type="SUPFAM" id="SSF52540">
    <property type="entry name" value="P-loop containing nucleoside triphosphate hydrolases"/>
    <property type="match status" value="1"/>
</dbReference>
<keyword evidence="8" id="KW-1185">Reference proteome</keyword>
<dbReference type="Gene3D" id="3.40.50.300">
    <property type="entry name" value="P-loop containing nucleotide triphosphate hydrolases"/>
    <property type="match status" value="1"/>
</dbReference>
<protein>
    <recommendedName>
        <fullName evidence="6">ABC transporter domain-containing protein</fullName>
    </recommendedName>
</protein>
<keyword evidence="4" id="KW-0067">ATP-binding</keyword>
<evidence type="ECO:0000313" key="8">
    <source>
        <dbReference type="Proteomes" id="UP000301309"/>
    </source>
</evidence>
<dbReference type="GO" id="GO:0016887">
    <property type="term" value="F:ATP hydrolysis activity"/>
    <property type="evidence" value="ECO:0007669"/>
    <property type="project" value="InterPro"/>
</dbReference>
<dbReference type="PANTHER" id="PTHR43790:SF9">
    <property type="entry name" value="GALACTOFURANOSE TRANSPORTER ATP-BINDING PROTEIN YTFR"/>
    <property type="match status" value="1"/>
</dbReference>
<evidence type="ECO:0000313" key="7">
    <source>
        <dbReference type="EMBL" id="GDY52348.1"/>
    </source>
</evidence>
<dbReference type="PANTHER" id="PTHR43790">
    <property type="entry name" value="CARBOHYDRATE TRANSPORT ATP-BINDING PROTEIN MG119-RELATED"/>
    <property type="match status" value="1"/>
</dbReference>
<proteinExistence type="predicted"/>
<comment type="caution">
    <text evidence="7">The sequence shown here is derived from an EMBL/GenBank/DDBJ whole genome shotgun (WGS) entry which is preliminary data.</text>
</comment>
<dbReference type="AlphaFoldDB" id="A0A4D4L156"/>
<sequence>MAEAEQPAVVRAQGIVKRFGPTVALDHARLAVRPGEAHALVGRNGAGKSTLVSVLTGMERPDEGEVTFAGESAPATATPPPGSARWPASTRSRWWSRT</sequence>
<evidence type="ECO:0000256" key="1">
    <source>
        <dbReference type="ARBA" id="ARBA00022448"/>
    </source>
</evidence>
<evidence type="ECO:0000256" key="2">
    <source>
        <dbReference type="ARBA" id="ARBA00022737"/>
    </source>
</evidence>
<keyword evidence="1" id="KW-0813">Transport</keyword>
<keyword evidence="2" id="KW-0677">Repeat</keyword>
<feature type="compositionally biased region" description="Polar residues" evidence="5">
    <location>
        <begin position="89"/>
        <end position="98"/>
    </location>
</feature>
<feature type="region of interest" description="Disordered" evidence="5">
    <location>
        <begin position="65"/>
        <end position="98"/>
    </location>
</feature>
<reference evidence="7 8" key="1">
    <citation type="journal article" date="2020" name="Int. J. Syst. Evol. Microbiol.">
        <title>Reclassification of Streptomyces castelarensis and Streptomyces sporoclivatus as later heterotypic synonyms of Streptomyces antimycoticus.</title>
        <authorList>
            <person name="Komaki H."/>
            <person name="Tamura T."/>
        </authorList>
    </citation>
    <scope>NUCLEOTIDE SEQUENCE [LARGE SCALE GENOMIC DNA]</scope>
    <source>
        <strain evidence="7 8">NBRC 13459</strain>
    </source>
</reference>
<name>A0A4D4L156_STRVO</name>
<evidence type="ECO:0000259" key="6">
    <source>
        <dbReference type="Pfam" id="PF00005"/>
    </source>
</evidence>
<dbReference type="Pfam" id="PF00005">
    <property type="entry name" value="ABC_tran"/>
    <property type="match status" value="1"/>
</dbReference>
<dbReference type="Proteomes" id="UP000301309">
    <property type="component" value="Unassembled WGS sequence"/>
</dbReference>
<dbReference type="EMBL" id="BJHW01000001">
    <property type="protein sequence ID" value="GDY52348.1"/>
    <property type="molecule type" value="Genomic_DNA"/>
</dbReference>
<dbReference type="GO" id="GO:0005524">
    <property type="term" value="F:ATP binding"/>
    <property type="evidence" value="ECO:0007669"/>
    <property type="project" value="UniProtKB-KW"/>
</dbReference>
<organism evidence="7 8">
    <name type="scientific">Streptomyces violaceusniger</name>
    <dbReference type="NCBI Taxonomy" id="68280"/>
    <lineage>
        <taxon>Bacteria</taxon>
        <taxon>Bacillati</taxon>
        <taxon>Actinomycetota</taxon>
        <taxon>Actinomycetes</taxon>
        <taxon>Kitasatosporales</taxon>
        <taxon>Streptomycetaceae</taxon>
        <taxon>Streptomyces</taxon>
        <taxon>Streptomyces violaceusniger group</taxon>
    </lineage>
</organism>
<evidence type="ECO:0000256" key="5">
    <source>
        <dbReference type="SAM" id="MobiDB-lite"/>
    </source>
</evidence>
<gene>
    <name evidence="7" type="ORF">SVIO_029710</name>
</gene>
<feature type="domain" description="ABC transporter" evidence="6">
    <location>
        <begin position="25"/>
        <end position="74"/>
    </location>
</feature>
<dbReference type="InterPro" id="IPR027417">
    <property type="entry name" value="P-loop_NTPase"/>
</dbReference>
<evidence type="ECO:0000256" key="4">
    <source>
        <dbReference type="ARBA" id="ARBA00022840"/>
    </source>
</evidence>
<accession>A0A4D4L156</accession>